<dbReference type="PANTHER" id="PTHR35710">
    <property type="entry name" value="OBP3-RESPONSIVE PROTEIN 4 (ORG4)"/>
    <property type="match status" value="1"/>
</dbReference>
<keyword evidence="3" id="KW-1185">Reference proteome</keyword>
<name>A0AAD8IDK5_9APIA</name>
<evidence type="ECO:0000313" key="3">
    <source>
        <dbReference type="Proteomes" id="UP001237642"/>
    </source>
</evidence>
<evidence type="ECO:0000259" key="1">
    <source>
        <dbReference type="Pfam" id="PF25003"/>
    </source>
</evidence>
<feature type="domain" description="DUF7781" evidence="1">
    <location>
        <begin position="6"/>
        <end position="52"/>
    </location>
</feature>
<evidence type="ECO:0000313" key="2">
    <source>
        <dbReference type="EMBL" id="KAK1383917.1"/>
    </source>
</evidence>
<reference evidence="2" key="1">
    <citation type="submission" date="2023-02" db="EMBL/GenBank/DDBJ databases">
        <title>Genome of toxic invasive species Heracleum sosnowskyi carries increased number of genes despite the absence of recent whole-genome duplications.</title>
        <authorList>
            <person name="Schelkunov M."/>
            <person name="Shtratnikova V."/>
            <person name="Makarenko M."/>
            <person name="Klepikova A."/>
            <person name="Omelchenko D."/>
            <person name="Novikova G."/>
            <person name="Obukhova E."/>
            <person name="Bogdanov V."/>
            <person name="Penin A."/>
            <person name="Logacheva M."/>
        </authorList>
    </citation>
    <scope>NUCLEOTIDE SEQUENCE</scope>
    <source>
        <strain evidence="2">Hsosn_3</strain>
        <tissue evidence="2">Leaf</tissue>
    </source>
</reference>
<proteinExistence type="predicted"/>
<dbReference type="Proteomes" id="UP001237642">
    <property type="component" value="Unassembled WGS sequence"/>
</dbReference>
<reference evidence="2" key="2">
    <citation type="submission" date="2023-05" db="EMBL/GenBank/DDBJ databases">
        <authorList>
            <person name="Schelkunov M.I."/>
        </authorList>
    </citation>
    <scope>NUCLEOTIDE SEQUENCE</scope>
    <source>
        <strain evidence="2">Hsosn_3</strain>
        <tissue evidence="2">Leaf</tissue>
    </source>
</reference>
<comment type="caution">
    <text evidence="2">The sequence shown here is derived from an EMBL/GenBank/DDBJ whole genome shotgun (WGS) entry which is preliminary data.</text>
</comment>
<gene>
    <name evidence="2" type="ORF">POM88_021652</name>
</gene>
<dbReference type="Pfam" id="PF25003">
    <property type="entry name" value="DUF7781"/>
    <property type="match status" value="2"/>
</dbReference>
<dbReference type="EMBL" id="JAUIZM010000005">
    <property type="protein sequence ID" value="KAK1383917.1"/>
    <property type="molecule type" value="Genomic_DNA"/>
</dbReference>
<accession>A0AAD8IDK5</accession>
<feature type="domain" description="DUF7781" evidence="1">
    <location>
        <begin position="53"/>
        <end position="107"/>
    </location>
</feature>
<protein>
    <recommendedName>
        <fullName evidence="1">DUF7781 domain-containing protein</fullName>
    </recommendedName>
</protein>
<dbReference type="InterPro" id="IPR056683">
    <property type="entry name" value="DUF7781"/>
</dbReference>
<dbReference type="PANTHER" id="PTHR35710:SF1">
    <property type="entry name" value="OBP3-RESPONSIVE PROTEIN 4 (ORG4)"/>
    <property type="match status" value="1"/>
</dbReference>
<sequence length="107" mass="12295">MVEEGKSWDELYTFDLMPSKLFLKFKKEIQGFRFGVNMEFYNAPSNEFESKLKIPVTNFLNLRVGMGHSFGLNSTSLNWKLSPCLDEYGLSRIRNKTLLGVCPSVDC</sequence>
<organism evidence="2 3">
    <name type="scientific">Heracleum sosnowskyi</name>
    <dbReference type="NCBI Taxonomy" id="360622"/>
    <lineage>
        <taxon>Eukaryota</taxon>
        <taxon>Viridiplantae</taxon>
        <taxon>Streptophyta</taxon>
        <taxon>Embryophyta</taxon>
        <taxon>Tracheophyta</taxon>
        <taxon>Spermatophyta</taxon>
        <taxon>Magnoliopsida</taxon>
        <taxon>eudicotyledons</taxon>
        <taxon>Gunneridae</taxon>
        <taxon>Pentapetalae</taxon>
        <taxon>asterids</taxon>
        <taxon>campanulids</taxon>
        <taxon>Apiales</taxon>
        <taxon>Apiaceae</taxon>
        <taxon>Apioideae</taxon>
        <taxon>apioid superclade</taxon>
        <taxon>Tordylieae</taxon>
        <taxon>Tordyliinae</taxon>
        <taxon>Heracleum</taxon>
    </lineage>
</organism>
<dbReference type="AlphaFoldDB" id="A0AAD8IDK5"/>